<keyword evidence="3" id="KW-1185">Reference proteome</keyword>
<comment type="caution">
    <text evidence="2">The sequence shown here is derived from an EMBL/GenBank/DDBJ whole genome shotgun (WGS) entry which is preliminary data.</text>
</comment>
<evidence type="ECO:0000313" key="2">
    <source>
        <dbReference type="EMBL" id="MEQ2250076.1"/>
    </source>
</evidence>
<dbReference type="Proteomes" id="UP001482620">
    <property type="component" value="Unassembled WGS sequence"/>
</dbReference>
<sequence>MRPKKWWTVGSNVGGTAEASKDQTCDTEAETSETSELKESSSSFTPKMKTENSRLSY</sequence>
<protein>
    <submittedName>
        <fullName evidence="2">Uncharacterized protein</fullName>
    </submittedName>
</protein>
<feature type="region of interest" description="Disordered" evidence="1">
    <location>
        <begin position="1"/>
        <end position="57"/>
    </location>
</feature>
<accession>A0ABV0UZ39</accession>
<evidence type="ECO:0000256" key="1">
    <source>
        <dbReference type="SAM" id="MobiDB-lite"/>
    </source>
</evidence>
<name>A0ABV0UZ39_9TELE</name>
<feature type="compositionally biased region" description="Basic and acidic residues" evidence="1">
    <location>
        <begin position="48"/>
        <end position="57"/>
    </location>
</feature>
<proteinExistence type="predicted"/>
<organism evidence="2 3">
    <name type="scientific">Ilyodon furcidens</name>
    <name type="common">goldbreast splitfin</name>
    <dbReference type="NCBI Taxonomy" id="33524"/>
    <lineage>
        <taxon>Eukaryota</taxon>
        <taxon>Metazoa</taxon>
        <taxon>Chordata</taxon>
        <taxon>Craniata</taxon>
        <taxon>Vertebrata</taxon>
        <taxon>Euteleostomi</taxon>
        <taxon>Actinopterygii</taxon>
        <taxon>Neopterygii</taxon>
        <taxon>Teleostei</taxon>
        <taxon>Neoteleostei</taxon>
        <taxon>Acanthomorphata</taxon>
        <taxon>Ovalentaria</taxon>
        <taxon>Atherinomorphae</taxon>
        <taxon>Cyprinodontiformes</taxon>
        <taxon>Goodeidae</taxon>
        <taxon>Ilyodon</taxon>
    </lineage>
</organism>
<gene>
    <name evidence="2" type="ORF">ILYODFUR_036180</name>
</gene>
<evidence type="ECO:0000313" key="3">
    <source>
        <dbReference type="Proteomes" id="UP001482620"/>
    </source>
</evidence>
<reference evidence="2 3" key="1">
    <citation type="submission" date="2021-06" db="EMBL/GenBank/DDBJ databases">
        <authorList>
            <person name="Palmer J.M."/>
        </authorList>
    </citation>
    <scope>NUCLEOTIDE SEQUENCE [LARGE SCALE GENOMIC DNA]</scope>
    <source>
        <strain evidence="3">if_2019</strain>
        <tissue evidence="2">Muscle</tissue>
    </source>
</reference>
<feature type="non-terminal residue" evidence="2">
    <location>
        <position position="57"/>
    </location>
</feature>
<dbReference type="EMBL" id="JAHRIQ010088320">
    <property type="protein sequence ID" value="MEQ2250076.1"/>
    <property type="molecule type" value="Genomic_DNA"/>
</dbReference>